<feature type="transmembrane region" description="Helical" evidence="1">
    <location>
        <begin position="12"/>
        <end position="33"/>
    </location>
</feature>
<dbReference type="RefSeq" id="WP_084577722.1">
    <property type="nucleotide sequence ID" value="NZ_CP155572.1"/>
</dbReference>
<proteinExistence type="predicted"/>
<dbReference type="STRING" id="112901.SAMN04488500_12287"/>
<evidence type="ECO:0008006" key="4">
    <source>
        <dbReference type="Google" id="ProtNLM"/>
    </source>
</evidence>
<dbReference type="EMBL" id="FWXI01000022">
    <property type="protein sequence ID" value="SMD06556.1"/>
    <property type="molecule type" value="Genomic_DNA"/>
</dbReference>
<dbReference type="AlphaFoldDB" id="A0A1W2EB37"/>
<name>A0A1W2EB37_9FIRM</name>
<keyword evidence="1" id="KW-1133">Transmembrane helix</keyword>
<evidence type="ECO:0000256" key="1">
    <source>
        <dbReference type="SAM" id="Phobius"/>
    </source>
</evidence>
<keyword evidence="1" id="KW-0812">Transmembrane</keyword>
<keyword evidence="3" id="KW-1185">Reference proteome</keyword>
<protein>
    <recommendedName>
        <fullName evidence="4">Prepilin-type N-terminal cleavage/methylation domain-containing protein</fullName>
    </recommendedName>
</protein>
<gene>
    <name evidence="2" type="ORF">SAMN04488500_12287</name>
</gene>
<dbReference type="Proteomes" id="UP000192738">
    <property type="component" value="Unassembled WGS sequence"/>
</dbReference>
<sequence length="138" mass="15632">MGYYRGEHGYLLMEAVVAIFIVSTALVPISGLFTQALHTIDIAVEYTTATALAQEQIELFKSKDDLFWDNIIFPYQVGPESISGTDFKQTVRAEICSLDPQYPVKQRIIRLSVHVEHLGGRQVTLVTYVLRELPQFLQ</sequence>
<keyword evidence="1" id="KW-0472">Membrane</keyword>
<organism evidence="2 3">
    <name type="scientific">Sporomusa malonica</name>
    <dbReference type="NCBI Taxonomy" id="112901"/>
    <lineage>
        <taxon>Bacteria</taxon>
        <taxon>Bacillati</taxon>
        <taxon>Bacillota</taxon>
        <taxon>Negativicutes</taxon>
        <taxon>Selenomonadales</taxon>
        <taxon>Sporomusaceae</taxon>
        <taxon>Sporomusa</taxon>
    </lineage>
</organism>
<dbReference type="OrthoDB" id="1682580at2"/>
<evidence type="ECO:0000313" key="2">
    <source>
        <dbReference type="EMBL" id="SMD06556.1"/>
    </source>
</evidence>
<evidence type="ECO:0000313" key="3">
    <source>
        <dbReference type="Proteomes" id="UP000192738"/>
    </source>
</evidence>
<reference evidence="2 3" key="1">
    <citation type="submission" date="2017-04" db="EMBL/GenBank/DDBJ databases">
        <authorList>
            <person name="Afonso C.L."/>
            <person name="Miller P.J."/>
            <person name="Scott M.A."/>
            <person name="Spackman E."/>
            <person name="Goraichik I."/>
            <person name="Dimitrov K.M."/>
            <person name="Suarez D.L."/>
            <person name="Swayne D.E."/>
        </authorList>
    </citation>
    <scope>NUCLEOTIDE SEQUENCE [LARGE SCALE GENOMIC DNA]</scope>
    <source>
        <strain evidence="2 3">DSM 5090</strain>
    </source>
</reference>
<accession>A0A1W2EB37</accession>